<feature type="transmembrane region" description="Helical" evidence="6">
    <location>
        <begin position="260"/>
        <end position="279"/>
    </location>
</feature>
<feature type="region of interest" description="Disordered" evidence="5">
    <location>
        <begin position="1"/>
        <end position="151"/>
    </location>
</feature>
<evidence type="ECO:0000313" key="8">
    <source>
        <dbReference type="EMBL" id="KAK0543641.1"/>
    </source>
</evidence>
<feature type="transmembrane region" description="Helical" evidence="6">
    <location>
        <begin position="317"/>
        <end position="337"/>
    </location>
</feature>
<evidence type="ECO:0000256" key="4">
    <source>
        <dbReference type="ARBA" id="ARBA00023136"/>
    </source>
</evidence>
<dbReference type="GO" id="GO:0005886">
    <property type="term" value="C:plasma membrane"/>
    <property type="evidence" value="ECO:0007669"/>
    <property type="project" value="TreeGrafter"/>
</dbReference>
<dbReference type="CDD" id="cd17323">
    <property type="entry name" value="MFS_Tpo1_MDR_like"/>
    <property type="match status" value="1"/>
</dbReference>
<feature type="compositionally biased region" description="Basic and acidic residues" evidence="5">
    <location>
        <begin position="80"/>
        <end position="95"/>
    </location>
</feature>
<keyword evidence="2 6" id="KW-0812">Transmembrane</keyword>
<dbReference type="InterPro" id="IPR011701">
    <property type="entry name" value="MFS"/>
</dbReference>
<feature type="transmembrane region" description="Helical" evidence="6">
    <location>
        <begin position="603"/>
        <end position="623"/>
    </location>
</feature>
<feature type="transmembrane region" description="Helical" evidence="6">
    <location>
        <begin position="566"/>
        <end position="591"/>
    </location>
</feature>
<feature type="compositionally biased region" description="Basic and acidic residues" evidence="5">
    <location>
        <begin position="134"/>
        <end position="151"/>
    </location>
</feature>
<feature type="transmembrane region" description="Helical" evidence="6">
    <location>
        <begin position="512"/>
        <end position="529"/>
    </location>
</feature>
<feature type="transmembrane region" description="Helical" evidence="6">
    <location>
        <begin position="285"/>
        <end position="305"/>
    </location>
</feature>
<organism evidence="8 9">
    <name type="scientific">Tilletia horrida</name>
    <dbReference type="NCBI Taxonomy" id="155126"/>
    <lineage>
        <taxon>Eukaryota</taxon>
        <taxon>Fungi</taxon>
        <taxon>Dikarya</taxon>
        <taxon>Basidiomycota</taxon>
        <taxon>Ustilaginomycotina</taxon>
        <taxon>Exobasidiomycetes</taxon>
        <taxon>Tilletiales</taxon>
        <taxon>Tilletiaceae</taxon>
        <taxon>Tilletia</taxon>
    </lineage>
</organism>
<feature type="compositionally biased region" description="Basic and acidic residues" evidence="5">
    <location>
        <begin position="105"/>
        <end position="115"/>
    </location>
</feature>
<sequence>MPATAPEAPGSVAPVQSNASNATNSTDARPNRIDNEDDTEESDQFNPDLDIDAPASNYLDTKDATHPHGHLAHPDLVAAEQEKREQADKARKERSTSFAHPIYRSADEKDLEKHAGSGFQGGLKPSRTFSRRKTGQDADRQDHPFGGDLSRQETEAHLERFMSQKGNDKIIVHWEGDDDPENPMTWSRTYRWYLTFVAGLLVLNSTFTSSAPSSISRITGAEFGFSDEVAVLTIAIFIVGYCLGPLIWGPASEWVGRKPIFLIALLFYTGWNVGCALSQNTASILIFRFLSGTFAAAPLTNSGGVIGDCWDPATRGVALSIFSVAPFAGPALGPIVGGAINVTGTSWRILYWVCTAFSGFCGLLVLFTVPETLHSVILKRKAIRIRKETGDDRYVAPLELRPFKPAELVTSILFKPFRMLVEEPMLLAMTLYMSFIYGVVYLLFEAYPAVFSEPKPYGHGFNALVSGLMFLGFFMGGVVAVIVYVLFFNPIYVRKMGEYPNGRVPPEERMKVVMLAAPTLVVAFFWFGWTSYPSISFWSPMLAGALLGFGILYVFLGLFNYMLDAYLANAASALAANTVCRSAAGAGFPLFASQMYAKLNPRWASTLLGCLALVMAPIPFVLYKYGPKIRKMSKHAHG</sequence>
<keyword evidence="3 6" id="KW-1133">Transmembrane helix</keyword>
<dbReference type="Proteomes" id="UP001176517">
    <property type="component" value="Unassembled WGS sequence"/>
</dbReference>
<dbReference type="PROSITE" id="PS50850">
    <property type="entry name" value="MFS"/>
    <property type="match status" value="1"/>
</dbReference>
<dbReference type="FunFam" id="1.20.1250.20:FF:000011">
    <property type="entry name" value="MFS multidrug transporter, putative"/>
    <property type="match status" value="1"/>
</dbReference>
<feature type="transmembrane region" description="Helical" evidence="6">
    <location>
        <begin position="425"/>
        <end position="444"/>
    </location>
</feature>
<evidence type="ECO:0000259" key="7">
    <source>
        <dbReference type="PROSITE" id="PS50850"/>
    </source>
</evidence>
<evidence type="ECO:0000256" key="2">
    <source>
        <dbReference type="ARBA" id="ARBA00022692"/>
    </source>
</evidence>
<keyword evidence="4 6" id="KW-0472">Membrane</keyword>
<evidence type="ECO:0000313" key="9">
    <source>
        <dbReference type="Proteomes" id="UP001176517"/>
    </source>
</evidence>
<evidence type="ECO:0000256" key="6">
    <source>
        <dbReference type="SAM" id="Phobius"/>
    </source>
</evidence>
<feature type="transmembrane region" description="Helical" evidence="6">
    <location>
        <begin position="464"/>
        <end position="491"/>
    </location>
</feature>
<protein>
    <recommendedName>
        <fullName evidence="7">Major facilitator superfamily (MFS) profile domain-containing protein</fullName>
    </recommendedName>
</protein>
<dbReference type="PANTHER" id="PTHR23502:SF173">
    <property type="entry name" value="MFS-MULTIDRUG-RESISTANCE TRANSPORTER-RELATED"/>
    <property type="match status" value="1"/>
</dbReference>
<evidence type="ECO:0000256" key="1">
    <source>
        <dbReference type="ARBA" id="ARBA00004141"/>
    </source>
</evidence>
<evidence type="ECO:0000256" key="3">
    <source>
        <dbReference type="ARBA" id="ARBA00022989"/>
    </source>
</evidence>
<comment type="caution">
    <text evidence="8">The sequence shown here is derived from an EMBL/GenBank/DDBJ whole genome shotgun (WGS) entry which is preliminary data.</text>
</comment>
<dbReference type="SUPFAM" id="SSF103473">
    <property type="entry name" value="MFS general substrate transporter"/>
    <property type="match status" value="1"/>
</dbReference>
<dbReference type="EMBL" id="JAPDMZ010000340">
    <property type="protein sequence ID" value="KAK0543641.1"/>
    <property type="molecule type" value="Genomic_DNA"/>
</dbReference>
<dbReference type="GO" id="GO:0022857">
    <property type="term" value="F:transmembrane transporter activity"/>
    <property type="evidence" value="ECO:0007669"/>
    <property type="project" value="InterPro"/>
</dbReference>
<dbReference type="InterPro" id="IPR020846">
    <property type="entry name" value="MFS_dom"/>
</dbReference>
<feature type="compositionally biased region" description="Polar residues" evidence="5">
    <location>
        <begin position="14"/>
        <end position="28"/>
    </location>
</feature>
<gene>
    <name evidence="8" type="ORF">OC846_006341</name>
</gene>
<feature type="transmembrane region" description="Helical" evidence="6">
    <location>
        <begin position="349"/>
        <end position="369"/>
    </location>
</feature>
<dbReference type="AlphaFoldDB" id="A0AAN6JPF3"/>
<proteinExistence type="predicted"/>
<evidence type="ECO:0000256" key="5">
    <source>
        <dbReference type="SAM" id="MobiDB-lite"/>
    </source>
</evidence>
<feature type="transmembrane region" description="Helical" evidence="6">
    <location>
        <begin position="229"/>
        <end position="248"/>
    </location>
</feature>
<keyword evidence="9" id="KW-1185">Reference proteome</keyword>
<feature type="transmembrane region" description="Helical" evidence="6">
    <location>
        <begin position="535"/>
        <end position="559"/>
    </location>
</feature>
<dbReference type="Pfam" id="PF07690">
    <property type="entry name" value="MFS_1"/>
    <property type="match status" value="1"/>
</dbReference>
<comment type="subcellular location">
    <subcellularLocation>
        <location evidence="1">Membrane</location>
        <topology evidence="1">Multi-pass membrane protein</topology>
    </subcellularLocation>
</comment>
<reference evidence="8" key="1">
    <citation type="journal article" date="2023" name="PhytoFront">
        <title>Draft Genome Resources of Seven Strains of Tilletia horrida, Causal Agent of Kernel Smut of Rice.</title>
        <authorList>
            <person name="Khanal S."/>
            <person name="Antony Babu S."/>
            <person name="Zhou X.G."/>
        </authorList>
    </citation>
    <scope>NUCLEOTIDE SEQUENCE</scope>
    <source>
        <strain evidence="8">TX6</strain>
    </source>
</reference>
<dbReference type="InterPro" id="IPR036259">
    <property type="entry name" value="MFS_trans_sf"/>
</dbReference>
<feature type="transmembrane region" description="Helical" evidence="6">
    <location>
        <begin position="192"/>
        <end position="209"/>
    </location>
</feature>
<feature type="domain" description="Major facilitator superfamily (MFS) profile" evidence="7">
    <location>
        <begin position="194"/>
        <end position="638"/>
    </location>
</feature>
<accession>A0AAN6JPF3</accession>
<name>A0AAN6JPF3_9BASI</name>
<dbReference type="Gene3D" id="1.20.1250.20">
    <property type="entry name" value="MFS general substrate transporter like domains"/>
    <property type="match status" value="1"/>
</dbReference>
<dbReference type="PANTHER" id="PTHR23502">
    <property type="entry name" value="MAJOR FACILITATOR SUPERFAMILY"/>
    <property type="match status" value="1"/>
</dbReference>